<dbReference type="PANTHER" id="PTHR28629">
    <property type="entry name" value="TRIOKINASE/FMN CYCLASE"/>
    <property type="match status" value="1"/>
</dbReference>
<keyword evidence="5" id="KW-1185">Reference proteome</keyword>
<evidence type="ECO:0000313" key="4">
    <source>
        <dbReference type="EMBL" id="MDQ0392783.1"/>
    </source>
</evidence>
<organism evidence="4 5">
    <name type="scientific">Labrys monachus</name>
    <dbReference type="NCBI Taxonomy" id="217067"/>
    <lineage>
        <taxon>Bacteria</taxon>
        <taxon>Pseudomonadati</taxon>
        <taxon>Pseudomonadota</taxon>
        <taxon>Alphaproteobacteria</taxon>
        <taxon>Hyphomicrobiales</taxon>
        <taxon>Xanthobacteraceae</taxon>
        <taxon>Labrys</taxon>
    </lineage>
</organism>
<dbReference type="InterPro" id="IPR004007">
    <property type="entry name" value="DhaL_dom"/>
</dbReference>
<keyword evidence="1" id="KW-0808">Transferase</keyword>
<feature type="domain" description="DhaL" evidence="3">
    <location>
        <begin position="9"/>
        <end position="208"/>
    </location>
</feature>
<evidence type="ECO:0000259" key="3">
    <source>
        <dbReference type="PROSITE" id="PS51480"/>
    </source>
</evidence>
<sequence>MMAQSVDLNAAGPILGDIVAVIVGNAAYLSELDGATGDGDHGVNMGKGFRITGQKLAAAPQPLGEGFATLAETLLDEIGGSMGPLYGSFFLDMSTYLRGRTSIDRAGFGQMLHKGIDAVIDLGEAKVGDKSLVDVLIPAITAYDDAVARGEDFAACLDALKDGADRGFESTKGLVAKIGRASRLGERSRGFYDAGAASCRMILHALADGLQKRL</sequence>
<dbReference type="PANTHER" id="PTHR28629:SF4">
    <property type="entry name" value="TRIOKINASE_FMN CYCLASE"/>
    <property type="match status" value="1"/>
</dbReference>
<evidence type="ECO:0000256" key="1">
    <source>
        <dbReference type="ARBA" id="ARBA00022679"/>
    </source>
</evidence>
<comment type="caution">
    <text evidence="4">The sequence shown here is derived from an EMBL/GenBank/DDBJ whole genome shotgun (WGS) entry which is preliminary data.</text>
</comment>
<dbReference type="InterPro" id="IPR012737">
    <property type="entry name" value="DhaK_L_YcgS"/>
</dbReference>
<dbReference type="NCBIfam" id="TIGR02365">
    <property type="entry name" value="dha_L_ycgS"/>
    <property type="match status" value="1"/>
</dbReference>
<dbReference type="Proteomes" id="UP001237448">
    <property type="component" value="Unassembled WGS sequence"/>
</dbReference>
<dbReference type="SMART" id="SM01120">
    <property type="entry name" value="Dak2"/>
    <property type="match status" value="1"/>
</dbReference>
<dbReference type="PROSITE" id="PS51480">
    <property type="entry name" value="DHAL"/>
    <property type="match status" value="1"/>
</dbReference>
<name>A0ABU0FDU7_9HYPH</name>
<dbReference type="Gene3D" id="1.25.40.340">
    <property type="match status" value="1"/>
</dbReference>
<proteinExistence type="predicted"/>
<evidence type="ECO:0000313" key="5">
    <source>
        <dbReference type="Proteomes" id="UP001237448"/>
    </source>
</evidence>
<dbReference type="EMBL" id="JAUSVK010000001">
    <property type="protein sequence ID" value="MDQ0392783.1"/>
    <property type="molecule type" value="Genomic_DNA"/>
</dbReference>
<keyword evidence="2 4" id="KW-0418">Kinase</keyword>
<dbReference type="SUPFAM" id="SSF101473">
    <property type="entry name" value="DhaL-like"/>
    <property type="match status" value="1"/>
</dbReference>
<dbReference type="GO" id="GO:0016301">
    <property type="term" value="F:kinase activity"/>
    <property type="evidence" value="ECO:0007669"/>
    <property type="project" value="UniProtKB-KW"/>
</dbReference>
<accession>A0ABU0FDU7</accession>
<evidence type="ECO:0000256" key="2">
    <source>
        <dbReference type="ARBA" id="ARBA00022777"/>
    </source>
</evidence>
<gene>
    <name evidence="4" type="ORF">J3R73_002575</name>
</gene>
<dbReference type="InterPro" id="IPR050861">
    <property type="entry name" value="Dihydroxyacetone_Kinase"/>
</dbReference>
<dbReference type="Pfam" id="PF02734">
    <property type="entry name" value="Dak2"/>
    <property type="match status" value="1"/>
</dbReference>
<protein>
    <submittedName>
        <fullName evidence="4">Dihydroxyacetone kinase phosphoprotein-dependent L subunit</fullName>
    </submittedName>
</protein>
<dbReference type="InterPro" id="IPR036117">
    <property type="entry name" value="DhaL_dom_sf"/>
</dbReference>
<reference evidence="4 5" key="1">
    <citation type="submission" date="2023-07" db="EMBL/GenBank/DDBJ databases">
        <title>Genomic Encyclopedia of Type Strains, Phase IV (KMG-IV): sequencing the most valuable type-strain genomes for metagenomic binning, comparative biology and taxonomic classification.</title>
        <authorList>
            <person name="Goeker M."/>
        </authorList>
    </citation>
    <scope>NUCLEOTIDE SEQUENCE [LARGE SCALE GENOMIC DNA]</scope>
    <source>
        <strain evidence="4 5">DSM 5896</strain>
    </source>
</reference>